<keyword evidence="6 7" id="KW-0665">Pyrimidine biosynthesis</keyword>
<dbReference type="SUPFAM" id="SSF51338">
    <property type="entry name" value="Composite domain of metallo-dependent hydrolases"/>
    <property type="match status" value="1"/>
</dbReference>
<sequence length="436" mass="46740">MAVLLKNGQLYTDGSFQAVDIFVQEGVIKRIAPGLSEADANASAGELEAVRVIDCQGQHICPGFVDIHVHLREPGFEAKETIETGTQAAARGGFTTVCPMPNTNPVLDSVAKLDRFREIAARGSVRVLPYASITQGLAGSELVDFAALAERGVLAFTDDGVGVQDADTMYRAMLQAAAVGKAIVAHTEENSLIRGGAIHAGEASERLGVPGLLSLTESTQIARDVLLAEHAGCHYHVCHVSAKESVRVIRDAKRAGIRVTAEVSPHHLLLDDTALVEADPNFKMNPPLRAAEDRQALIAGLLDGTLDCIATDHAPHTEAEKAQSIEKAPFGIVGSEYAFQLLYTAFVEKGDFTFEQLVAWLTEKPADIFGLASGRIVEGAPADITVVDTHRSYVIDKETFYSKGRNTPFHGREVSADVVLTMVDGEIVYQLEGTDE</sequence>
<comment type="pathway">
    <text evidence="7">Pyrimidine metabolism; UMP biosynthesis via de novo pathway; (S)-dihydroorotate from bicarbonate: step 3/3.</text>
</comment>
<dbReference type="EMBL" id="MUYF01000003">
    <property type="protein sequence ID" value="OOL81351.1"/>
    <property type="molecule type" value="Genomic_DNA"/>
</dbReference>
<dbReference type="InterPro" id="IPR011059">
    <property type="entry name" value="Metal-dep_hydrolase_composite"/>
</dbReference>
<dbReference type="Proteomes" id="UP000190409">
    <property type="component" value="Unassembled WGS sequence"/>
</dbReference>
<dbReference type="PROSITE" id="PS00482">
    <property type="entry name" value="DIHYDROOROTASE_1"/>
    <property type="match status" value="1"/>
</dbReference>
<dbReference type="Gene3D" id="3.20.20.140">
    <property type="entry name" value="Metal-dependent hydrolases"/>
    <property type="match status" value="1"/>
</dbReference>
<keyword evidence="3 7" id="KW-0479">Metal-binding</keyword>
<keyword evidence="5 7" id="KW-0862">Zinc</keyword>
<dbReference type="InterPro" id="IPR002195">
    <property type="entry name" value="Dihydroorotase_CS"/>
</dbReference>
<feature type="binding site" evidence="7">
    <location>
        <position position="102"/>
    </location>
    <ligand>
        <name>substrate</name>
    </ligand>
</feature>
<dbReference type="NCBIfam" id="TIGR00857">
    <property type="entry name" value="pyrC_multi"/>
    <property type="match status" value="1"/>
</dbReference>
<dbReference type="GO" id="GO:0044205">
    <property type="term" value="P:'de novo' UMP biosynthetic process"/>
    <property type="evidence" value="ECO:0007669"/>
    <property type="project" value="UniProtKB-UniRule"/>
</dbReference>
<dbReference type="GO" id="GO:0004151">
    <property type="term" value="F:dihydroorotase activity"/>
    <property type="evidence" value="ECO:0007669"/>
    <property type="project" value="UniProtKB-UniRule"/>
</dbReference>
<dbReference type="Pfam" id="PF07969">
    <property type="entry name" value="Amidohydro_3"/>
    <property type="match status" value="1"/>
</dbReference>
<evidence type="ECO:0000259" key="9">
    <source>
        <dbReference type="Pfam" id="PF12890"/>
    </source>
</evidence>
<gene>
    <name evidence="7" type="primary">pyrC</name>
    <name evidence="10" type="ORF">BWX42_06100</name>
</gene>
<comment type="catalytic activity">
    <reaction evidence="7">
        <text>(S)-dihydroorotate + H2O = N-carbamoyl-L-aspartate + H(+)</text>
        <dbReference type="Rhea" id="RHEA:24296"/>
        <dbReference type="ChEBI" id="CHEBI:15377"/>
        <dbReference type="ChEBI" id="CHEBI:15378"/>
        <dbReference type="ChEBI" id="CHEBI:30864"/>
        <dbReference type="ChEBI" id="CHEBI:32814"/>
        <dbReference type="EC" id="3.5.2.3"/>
    </reaction>
</comment>
<dbReference type="InterPro" id="IPR032466">
    <property type="entry name" value="Metal_Hydrolase"/>
</dbReference>
<feature type="binding site" evidence="7">
    <location>
        <begin position="70"/>
        <end position="72"/>
    </location>
    <ligand>
        <name>substrate</name>
    </ligand>
</feature>
<accession>A0A1S8KP86</accession>
<dbReference type="PANTHER" id="PTHR43668:SF2">
    <property type="entry name" value="ALLANTOINASE"/>
    <property type="match status" value="1"/>
</dbReference>
<feature type="domain" description="Dihydroorotase catalytic" evidence="9">
    <location>
        <begin position="58"/>
        <end position="245"/>
    </location>
</feature>
<comment type="cofactor">
    <cofactor evidence="7">
        <name>Zn(2+)</name>
        <dbReference type="ChEBI" id="CHEBI:29105"/>
    </cofactor>
    <text evidence="7">Binds 2 Zn(2+) ions per subunit.</text>
</comment>
<organism evidence="10 11">
    <name type="scientific">Dolosigranulum pigrum</name>
    <dbReference type="NCBI Taxonomy" id="29394"/>
    <lineage>
        <taxon>Bacteria</taxon>
        <taxon>Bacillati</taxon>
        <taxon>Bacillota</taxon>
        <taxon>Bacilli</taxon>
        <taxon>Lactobacillales</taxon>
        <taxon>Carnobacteriaceae</taxon>
        <taxon>Dolosigranulum</taxon>
    </lineage>
</organism>
<evidence type="ECO:0000256" key="7">
    <source>
        <dbReference type="HAMAP-Rule" id="MF_00220"/>
    </source>
</evidence>
<feature type="binding site" evidence="7">
    <location>
        <position position="159"/>
    </location>
    <ligand>
        <name>Zn(2+)</name>
        <dbReference type="ChEBI" id="CHEBI:29105"/>
        <label>2</label>
    </ligand>
</feature>
<dbReference type="GO" id="GO:0004038">
    <property type="term" value="F:allantoinase activity"/>
    <property type="evidence" value="ECO:0007669"/>
    <property type="project" value="TreeGrafter"/>
</dbReference>
<dbReference type="PANTHER" id="PTHR43668">
    <property type="entry name" value="ALLANTOINASE"/>
    <property type="match status" value="1"/>
</dbReference>
<evidence type="ECO:0000256" key="2">
    <source>
        <dbReference type="ARBA" id="ARBA00010286"/>
    </source>
</evidence>
<dbReference type="PROSITE" id="PS00483">
    <property type="entry name" value="DIHYDROOROTASE_2"/>
    <property type="match status" value="1"/>
</dbReference>
<dbReference type="CDD" id="cd01317">
    <property type="entry name" value="DHOase_IIa"/>
    <property type="match status" value="1"/>
</dbReference>
<feature type="binding site" evidence="7">
    <location>
        <position position="239"/>
    </location>
    <ligand>
        <name>Zn(2+)</name>
        <dbReference type="ChEBI" id="CHEBI:29105"/>
        <label>2</label>
    </ligand>
</feature>
<proteinExistence type="inferred from homology"/>
<evidence type="ECO:0000313" key="11">
    <source>
        <dbReference type="Proteomes" id="UP000190409"/>
    </source>
</evidence>
<dbReference type="Pfam" id="PF12890">
    <property type="entry name" value="DHOase"/>
    <property type="match status" value="1"/>
</dbReference>
<feature type="domain" description="Amidohydrolase 3" evidence="8">
    <location>
        <begin position="282"/>
        <end position="429"/>
    </location>
</feature>
<evidence type="ECO:0000313" key="10">
    <source>
        <dbReference type="EMBL" id="OOL81351.1"/>
    </source>
</evidence>
<comment type="similarity">
    <text evidence="2 7">Belongs to the metallo-dependent hydrolases superfamily. DHOase family. Class I DHOase subfamily.</text>
</comment>
<protein>
    <recommendedName>
        <fullName evidence="7">Dihydroorotase</fullName>
        <shortName evidence="7">DHOase</shortName>
        <ecNumber evidence="7">3.5.2.3</ecNumber>
    </recommendedName>
</protein>
<evidence type="ECO:0000256" key="5">
    <source>
        <dbReference type="ARBA" id="ARBA00022833"/>
    </source>
</evidence>
<dbReference type="InterPro" id="IPR013108">
    <property type="entry name" value="Amidohydro_3"/>
</dbReference>
<dbReference type="Gene3D" id="2.30.40.10">
    <property type="entry name" value="Urease, subunit C, domain 1"/>
    <property type="match status" value="1"/>
</dbReference>
<feature type="active site" evidence="7">
    <location>
        <position position="312"/>
    </location>
</feature>
<comment type="function">
    <text evidence="1 7">Catalyzes the reversible cyclization of carbamoyl aspartate to dihydroorotate.</text>
</comment>
<dbReference type="EC" id="3.5.2.3" evidence="7"/>
<dbReference type="GO" id="GO:0008270">
    <property type="term" value="F:zinc ion binding"/>
    <property type="evidence" value="ECO:0007669"/>
    <property type="project" value="UniProtKB-UniRule"/>
</dbReference>
<dbReference type="SUPFAM" id="SSF51556">
    <property type="entry name" value="Metallo-dependent hydrolases"/>
    <property type="match status" value="1"/>
</dbReference>
<comment type="caution">
    <text evidence="10">The sequence shown here is derived from an EMBL/GenBank/DDBJ whole genome shotgun (WGS) entry which is preliminary data.</text>
</comment>
<dbReference type="AlphaFoldDB" id="A0A1S8KP86"/>
<feature type="binding site" evidence="7">
    <location>
        <position position="285"/>
    </location>
    <ligand>
        <name>substrate</name>
    </ligand>
</feature>
<dbReference type="InterPro" id="IPR024403">
    <property type="entry name" value="DHOase_cat"/>
</dbReference>
<evidence type="ECO:0000256" key="4">
    <source>
        <dbReference type="ARBA" id="ARBA00022801"/>
    </source>
</evidence>
<evidence type="ECO:0000256" key="3">
    <source>
        <dbReference type="ARBA" id="ARBA00022723"/>
    </source>
</evidence>
<evidence type="ECO:0000256" key="6">
    <source>
        <dbReference type="ARBA" id="ARBA00022975"/>
    </source>
</evidence>
<reference evidence="10 11" key="1">
    <citation type="submission" date="2017-01" db="EMBL/GenBank/DDBJ databases">
        <title>Complete Genome Sequence of Dolosigranulum pigrum isolated from a Patient with interstitial lung disease.</title>
        <authorList>
            <person name="Mukhopadhyay R."/>
            <person name="Joaquin J."/>
            <person name="Hogue R."/>
            <person name="Fitzgerald S."/>
            <person name="Jospin G."/>
            <person name="Eisen J.A."/>
            <person name="Chaturvedi V."/>
        </authorList>
    </citation>
    <scope>NUCLEOTIDE SEQUENCE [LARGE SCALE GENOMIC DNA]</scope>
    <source>
        <strain evidence="10 11">15S00348</strain>
    </source>
</reference>
<feature type="binding site" evidence="7">
    <location>
        <position position="68"/>
    </location>
    <ligand>
        <name>Zn(2+)</name>
        <dbReference type="ChEBI" id="CHEBI:29105"/>
        <label>1</label>
    </ligand>
</feature>
<feature type="binding site" evidence="7">
    <location>
        <begin position="330"/>
        <end position="331"/>
    </location>
    <ligand>
        <name>substrate</name>
    </ligand>
</feature>
<feature type="binding site" evidence="7">
    <location>
        <position position="186"/>
    </location>
    <ligand>
        <name>Zn(2+)</name>
        <dbReference type="ChEBI" id="CHEBI:29105"/>
        <label>2</label>
    </ligand>
</feature>
<feature type="binding site" evidence="7">
    <location>
        <position position="159"/>
    </location>
    <ligand>
        <name>Zn(2+)</name>
        <dbReference type="ChEBI" id="CHEBI:29105"/>
        <label>1</label>
    </ligand>
</feature>
<dbReference type="InterPro" id="IPR050138">
    <property type="entry name" value="DHOase/Allantoinase_Hydrolase"/>
</dbReference>
<dbReference type="GO" id="GO:0005737">
    <property type="term" value="C:cytoplasm"/>
    <property type="evidence" value="ECO:0007669"/>
    <property type="project" value="TreeGrafter"/>
</dbReference>
<dbReference type="InterPro" id="IPR004722">
    <property type="entry name" value="DHOase"/>
</dbReference>
<dbReference type="GO" id="GO:0006145">
    <property type="term" value="P:purine nucleobase catabolic process"/>
    <property type="evidence" value="ECO:0007669"/>
    <property type="project" value="TreeGrafter"/>
</dbReference>
<dbReference type="UniPathway" id="UPA00070">
    <property type="reaction ID" value="UER00117"/>
</dbReference>
<feature type="binding site" evidence="7">
    <location>
        <position position="312"/>
    </location>
    <ligand>
        <name>Zn(2+)</name>
        <dbReference type="ChEBI" id="CHEBI:29105"/>
        <label>1</label>
    </ligand>
</feature>
<keyword evidence="4 7" id="KW-0378">Hydrolase</keyword>
<feature type="binding site" evidence="7">
    <location>
        <position position="70"/>
    </location>
    <ligand>
        <name>Zn(2+)</name>
        <dbReference type="ChEBI" id="CHEBI:29105"/>
        <label>1</label>
    </ligand>
</feature>
<name>A0A1S8KP86_9LACT</name>
<feature type="binding site" evidence="7">
    <location>
        <position position="316"/>
    </location>
    <ligand>
        <name>substrate</name>
    </ligand>
</feature>
<dbReference type="NCBIfam" id="NF006837">
    <property type="entry name" value="PRK09357.1-2"/>
    <property type="match status" value="1"/>
</dbReference>
<evidence type="ECO:0000259" key="8">
    <source>
        <dbReference type="Pfam" id="PF07969"/>
    </source>
</evidence>
<evidence type="ECO:0000256" key="1">
    <source>
        <dbReference type="ARBA" id="ARBA00002368"/>
    </source>
</evidence>
<dbReference type="HAMAP" id="MF_00220_B">
    <property type="entry name" value="PyrC_classI_B"/>
    <property type="match status" value="1"/>
</dbReference>